<keyword evidence="3" id="KW-1185">Reference proteome</keyword>
<dbReference type="Pfam" id="PF22679">
    <property type="entry name" value="T1R_D3-like"/>
    <property type="match status" value="1"/>
</dbReference>
<dbReference type="EMBL" id="AMXF01000050">
    <property type="protein sequence ID" value="ENO97371.1"/>
    <property type="molecule type" value="Genomic_DNA"/>
</dbReference>
<dbReference type="SUPFAM" id="SSF52540">
    <property type="entry name" value="P-loop containing nucleoside triphosphate hydrolases"/>
    <property type="match status" value="2"/>
</dbReference>
<dbReference type="OrthoDB" id="9758243at2"/>
<dbReference type="PANTHER" id="PTHR42927">
    <property type="entry name" value="HELICASE SUPERFAMILY 1 AND 2 DOMAIN-CONTAINING PROTEIN"/>
    <property type="match status" value="1"/>
</dbReference>
<comment type="caution">
    <text evidence="2">The sequence shown here is derived from an EMBL/GenBank/DDBJ whole genome shotgun (WGS) entry which is preliminary data.</text>
</comment>
<dbReference type="InterPro" id="IPR040980">
    <property type="entry name" value="SWI2_SNF2"/>
</dbReference>
<dbReference type="GO" id="GO:0003677">
    <property type="term" value="F:DNA binding"/>
    <property type="evidence" value="ECO:0007669"/>
    <property type="project" value="UniProtKB-KW"/>
</dbReference>
<sequence>MSTPELLFQQHIADFLEREHGYERLGKGAAIDPTDVWMADVLWAFVVDTQPQAVETLRGQYGSAARDEFFRALRDELRHTPLWMILRHGLMVRGASFRLYYPRPRSAESAAAPHYARNHLAFFRGFRFGPRNEEVDLVLFLNGLPVVLLELKHEAGAQGWNVHDAVAQFARRDHARSLFRLPFLFIAADTSEVKVATDPRREEHFRWFNTGLANQPLHAGEYPVEFLYREVLSKDSLLEALAFFLVHVPAREAEGDKPARPAFSIFPRYHQARMVRRVAEEALARFVEHGDIGCKFLINHSAGSGKTLSICWLADRLHGLFKPGSNEKLVDRVIVLTDRKALDKNIRDELANFAHLADVVGFARSAAELERFLTRQTSIIVSTQQKFAWLLERIENDPKLKQQRVAFLIDEAHRSQEGQMGAAIRLPFRDPLQPDAEDSADEDEEDKLARIIRAHDGNQLFVAFTATPSAATVQLFGAAFDTYSEAEAIDEGYIVDVASSIIAYKTLFHLHCPIARPEQAFPQGVLAKALMNVAFQDEELIQYKAEVMLRIFEEKVKPLVGGRAKAMIVATSRLAGLRYFEILREKLKERAAGYKVLYAFSDFVHPVSEKTVSEHEVNELGAGELIEDRFDGDDYRLLVVANKFQTGFDQPLLAGMFLDKAVADRNAVQTVSRLNRCHEGKGEVVVVDFTNNAASIVKAFAKYRQGTPYAPSEPDQEQCVRLYQEILDAKVFNQDDAKAFCLLLEGKDDAAIQAQVQQLRLRFQFAVAEPEQRRSYVHLLGKFVGSYRFLNCFFAYGYALREFVDFAEVVGPQLIKAGAVSELMRQVRATTVVRASVQEAGVVGLQAGGRRKITGGRGGVGGSPPARMSIDEMLDKFRQQFPISEEEALFIRQVTEEKARDPGIRTTVLGHQGDPIYLGDVFRRQVKVMIQTRYGELGRYDELADEKYTDDGAIFDIMAVTVIGQHSASGQL</sequence>
<dbReference type="PANTHER" id="PTHR42927:SF1">
    <property type="entry name" value="HELICASE SUPERFAMILY 1 AND 2 DOMAIN-CONTAINING PROTEIN"/>
    <property type="match status" value="1"/>
</dbReference>
<accession>N6YSW9</accession>
<reference evidence="2 3" key="1">
    <citation type="submission" date="2012-09" db="EMBL/GenBank/DDBJ databases">
        <title>Draft Genome Sequences of 6 Strains from Genus Thauera.</title>
        <authorList>
            <person name="Liu B."/>
            <person name="Shapleigh J.P."/>
            <person name="Frostegard A.H."/>
        </authorList>
    </citation>
    <scope>NUCLEOTIDE SEQUENCE [LARGE SCALE GENOMIC DNA]</scope>
    <source>
        <strain evidence="2 3">B4P</strain>
    </source>
</reference>
<dbReference type="Proteomes" id="UP000013047">
    <property type="component" value="Unassembled WGS sequence"/>
</dbReference>
<dbReference type="AlphaFoldDB" id="N6YSW9"/>
<dbReference type="InterPro" id="IPR014001">
    <property type="entry name" value="Helicase_ATP-bd"/>
</dbReference>
<dbReference type="GO" id="GO:0009307">
    <property type="term" value="P:DNA restriction-modification system"/>
    <property type="evidence" value="ECO:0007669"/>
    <property type="project" value="UniProtKB-KW"/>
</dbReference>
<name>N6YSW9_9RHOO</name>
<dbReference type="Gene3D" id="3.90.1570.50">
    <property type="match status" value="1"/>
</dbReference>
<protein>
    <submittedName>
        <fullName evidence="2">Putative type I restriction-modification system, site-specific deoxyribonuclease</fullName>
    </submittedName>
</protein>
<dbReference type="SMART" id="SM00487">
    <property type="entry name" value="DEXDc"/>
    <property type="match status" value="1"/>
</dbReference>
<dbReference type="GO" id="GO:0009035">
    <property type="term" value="F:type I site-specific deoxyribonuclease activity"/>
    <property type="evidence" value="ECO:0007669"/>
    <property type="project" value="UniProtKB-EC"/>
</dbReference>
<organism evidence="2 3">
    <name type="scientific">Thauera phenylacetica B4P</name>
    <dbReference type="NCBI Taxonomy" id="1234382"/>
    <lineage>
        <taxon>Bacteria</taxon>
        <taxon>Pseudomonadati</taxon>
        <taxon>Pseudomonadota</taxon>
        <taxon>Betaproteobacteria</taxon>
        <taxon>Rhodocyclales</taxon>
        <taxon>Zoogloeaceae</taxon>
        <taxon>Thauera</taxon>
    </lineage>
</organism>
<dbReference type="InterPro" id="IPR027417">
    <property type="entry name" value="P-loop_NTPase"/>
</dbReference>
<feature type="domain" description="Helicase ATP-binding" evidence="1">
    <location>
        <begin position="287"/>
        <end position="486"/>
    </location>
</feature>
<dbReference type="Pfam" id="PF18766">
    <property type="entry name" value="SWI2_SNF2"/>
    <property type="match status" value="1"/>
</dbReference>
<proteinExistence type="predicted"/>
<dbReference type="PROSITE" id="PS51192">
    <property type="entry name" value="HELICASE_ATP_BIND_1"/>
    <property type="match status" value="1"/>
</dbReference>
<evidence type="ECO:0000313" key="2">
    <source>
        <dbReference type="EMBL" id="ENO97371.1"/>
    </source>
</evidence>
<dbReference type="InterPro" id="IPR007409">
    <property type="entry name" value="Restrct_endonuc_type1_HsdR_N"/>
</dbReference>
<dbReference type="GO" id="GO:0005524">
    <property type="term" value="F:ATP binding"/>
    <property type="evidence" value="ECO:0007669"/>
    <property type="project" value="UniProtKB-KW"/>
</dbReference>
<dbReference type="Gene3D" id="3.40.50.300">
    <property type="entry name" value="P-loop containing nucleotide triphosphate hydrolases"/>
    <property type="match status" value="2"/>
</dbReference>
<dbReference type="RefSeq" id="WP_004361263.1">
    <property type="nucleotide sequence ID" value="NZ_AMXF01000050.1"/>
</dbReference>
<gene>
    <name evidence="2" type="ORF">C667_09175</name>
</gene>
<dbReference type="InterPro" id="IPR055180">
    <property type="entry name" value="HsdR_RecA-like_helicase_dom_2"/>
</dbReference>
<dbReference type="Pfam" id="PF04313">
    <property type="entry name" value="HSDR_N"/>
    <property type="match status" value="1"/>
</dbReference>
<evidence type="ECO:0000259" key="1">
    <source>
        <dbReference type="PROSITE" id="PS51192"/>
    </source>
</evidence>
<evidence type="ECO:0000313" key="3">
    <source>
        <dbReference type="Proteomes" id="UP000013047"/>
    </source>
</evidence>